<feature type="binding site" evidence="15">
    <location>
        <position position="207"/>
    </location>
    <ligand>
        <name>pyruvate</name>
        <dbReference type="ChEBI" id="CHEBI:15361"/>
    </ligand>
</feature>
<reference evidence="16 17" key="1">
    <citation type="submission" date="2019-03" db="EMBL/GenBank/DDBJ databases">
        <title>Subsurface microbial communities from deep shales in Ohio and West Virginia, USA.</title>
        <authorList>
            <person name="Wrighton K."/>
        </authorList>
    </citation>
    <scope>NUCLEOTIDE SEQUENCE [LARGE SCALE GENOMIC DNA]</scope>
    <source>
        <strain evidence="16 17">MSL9.2</strain>
    </source>
</reference>
<keyword evidence="5" id="KW-0963">Cytoplasm</keyword>
<comment type="pathway">
    <text evidence="2">Amino-acid biosynthesis; L-lysine biosynthesis via DAP pathway; (S)-tetrahydrodipicolinate from L-aspartate: step 3/4.</text>
</comment>
<evidence type="ECO:0000256" key="1">
    <source>
        <dbReference type="ARBA" id="ARBA00003294"/>
    </source>
</evidence>
<evidence type="ECO:0000256" key="13">
    <source>
        <dbReference type="PIRNR" id="PIRNR001365"/>
    </source>
</evidence>
<evidence type="ECO:0000256" key="8">
    <source>
        <dbReference type="ARBA" id="ARBA00023154"/>
    </source>
</evidence>
<evidence type="ECO:0000256" key="5">
    <source>
        <dbReference type="ARBA" id="ARBA00022490"/>
    </source>
</evidence>
<dbReference type="UniPathway" id="UPA00034">
    <property type="reaction ID" value="UER00017"/>
</dbReference>
<evidence type="ECO:0000256" key="14">
    <source>
        <dbReference type="PIRSR" id="PIRSR001365-1"/>
    </source>
</evidence>
<evidence type="ECO:0000256" key="4">
    <source>
        <dbReference type="ARBA" id="ARBA00012086"/>
    </source>
</evidence>
<dbReference type="Gene3D" id="3.20.20.70">
    <property type="entry name" value="Aldolase class I"/>
    <property type="match status" value="1"/>
</dbReference>
<keyword evidence="10" id="KW-0704">Schiff base</keyword>
<evidence type="ECO:0000256" key="6">
    <source>
        <dbReference type="ARBA" id="ARBA00022605"/>
    </source>
</evidence>
<dbReference type="SUPFAM" id="SSF51569">
    <property type="entry name" value="Aldolase"/>
    <property type="match status" value="1"/>
</dbReference>
<sequence>MLNGVITPMVTLFNENNKIDYEANKYLVNYLIDSKVDGILIFGSIGEFFSISLKEKKKYLSYIIDLVDNRVPILVGTGGNIIEEVIDLSQFSASQKADAIVLLMPYFFDLDQKSIYNYYTSVAENIDLPIYIYNFPARTGVNLEIDTIAKLIKSNKKFVGLKDSVTTLDHTRKLINKIKALEPEFDIFSGFDEHLIPNLLVGGNGIIGGLSNIVPKLFVSTLAAYKNQEWDKLEIYNKKISILMEIYDVTNPFIKAIKEAVAINNNDILASCKFPMSDCTRSEKNEIEKTIARAEISDFI</sequence>
<dbReference type="PANTHER" id="PTHR12128:SF66">
    <property type="entry name" value="4-HYDROXY-2-OXOGLUTARATE ALDOLASE, MITOCHONDRIAL"/>
    <property type="match status" value="1"/>
</dbReference>
<keyword evidence="9 13" id="KW-0456">Lyase</keyword>
<evidence type="ECO:0000256" key="3">
    <source>
        <dbReference type="ARBA" id="ARBA00007592"/>
    </source>
</evidence>
<dbReference type="GO" id="GO:0019877">
    <property type="term" value="P:diaminopimelate biosynthetic process"/>
    <property type="evidence" value="ECO:0007669"/>
    <property type="project" value="UniProtKB-KW"/>
</dbReference>
<dbReference type="NCBIfam" id="TIGR00674">
    <property type="entry name" value="dapA"/>
    <property type="match status" value="1"/>
</dbReference>
<dbReference type="Pfam" id="PF00701">
    <property type="entry name" value="DHDPS"/>
    <property type="match status" value="1"/>
</dbReference>
<proteinExistence type="inferred from homology"/>
<organism evidence="16 17">
    <name type="scientific">Halanaerobium saccharolyticum</name>
    <dbReference type="NCBI Taxonomy" id="43595"/>
    <lineage>
        <taxon>Bacteria</taxon>
        <taxon>Bacillati</taxon>
        <taxon>Bacillota</taxon>
        <taxon>Clostridia</taxon>
        <taxon>Halanaerobiales</taxon>
        <taxon>Halanaerobiaceae</taxon>
        <taxon>Halanaerobium</taxon>
    </lineage>
</organism>
<comment type="function">
    <text evidence="1">Catalyzes the condensation of (S)-aspartate-beta-semialdehyde [(S)-ASA] and pyruvate to 4-hydroxy-tetrahydrodipicolinate (HTPA).</text>
</comment>
<keyword evidence="7" id="KW-0220">Diaminopimelate biosynthesis</keyword>
<keyword evidence="8" id="KW-0457">Lysine biosynthesis</keyword>
<dbReference type="InterPro" id="IPR013785">
    <property type="entry name" value="Aldolase_TIM"/>
</dbReference>
<evidence type="ECO:0000256" key="12">
    <source>
        <dbReference type="NCBIfam" id="TIGR00674"/>
    </source>
</evidence>
<dbReference type="EMBL" id="SODA01000005">
    <property type="protein sequence ID" value="TDW06508.1"/>
    <property type="molecule type" value="Genomic_DNA"/>
</dbReference>
<dbReference type="InterPro" id="IPR005263">
    <property type="entry name" value="DapA"/>
</dbReference>
<evidence type="ECO:0000313" key="17">
    <source>
        <dbReference type="Proteomes" id="UP000294697"/>
    </source>
</evidence>
<evidence type="ECO:0000256" key="15">
    <source>
        <dbReference type="PIRSR" id="PIRSR001365-2"/>
    </source>
</evidence>
<evidence type="ECO:0000313" key="16">
    <source>
        <dbReference type="EMBL" id="TDW06508.1"/>
    </source>
</evidence>
<dbReference type="PANTHER" id="PTHR12128">
    <property type="entry name" value="DIHYDRODIPICOLINATE SYNTHASE"/>
    <property type="match status" value="1"/>
</dbReference>
<dbReference type="CDD" id="cd00408">
    <property type="entry name" value="DHDPS-like"/>
    <property type="match status" value="1"/>
</dbReference>
<feature type="active site" description="Schiff-base intermediate with substrate" evidence="14">
    <location>
        <position position="162"/>
    </location>
</feature>
<evidence type="ECO:0000256" key="10">
    <source>
        <dbReference type="ARBA" id="ARBA00023270"/>
    </source>
</evidence>
<keyword evidence="6" id="KW-0028">Amino-acid biosynthesis</keyword>
<dbReference type="AlphaFoldDB" id="A0A4R7Z5R7"/>
<evidence type="ECO:0000256" key="2">
    <source>
        <dbReference type="ARBA" id="ARBA00005120"/>
    </source>
</evidence>
<dbReference type="PIRSF" id="PIRSF001365">
    <property type="entry name" value="DHDPS"/>
    <property type="match status" value="1"/>
</dbReference>
<comment type="similarity">
    <text evidence="3 13">Belongs to the DapA family.</text>
</comment>
<evidence type="ECO:0000256" key="11">
    <source>
        <dbReference type="ARBA" id="ARBA00047836"/>
    </source>
</evidence>
<dbReference type="GO" id="GO:0008840">
    <property type="term" value="F:4-hydroxy-tetrahydrodipicolinate synthase activity"/>
    <property type="evidence" value="ECO:0007669"/>
    <property type="project" value="UniProtKB-UniRule"/>
</dbReference>
<dbReference type="SMART" id="SM01130">
    <property type="entry name" value="DHDPS"/>
    <property type="match status" value="1"/>
</dbReference>
<name>A0A4R7Z5R7_9FIRM</name>
<feature type="active site" description="Proton donor/acceptor" evidence="14">
    <location>
        <position position="133"/>
    </location>
</feature>
<dbReference type="GO" id="GO:0009089">
    <property type="term" value="P:lysine biosynthetic process via diaminopimelate"/>
    <property type="evidence" value="ECO:0007669"/>
    <property type="project" value="UniProtKB-UniRule"/>
</dbReference>
<dbReference type="EC" id="4.3.3.7" evidence="4 12"/>
<dbReference type="RefSeq" id="WP_111570743.1">
    <property type="nucleotide sequence ID" value="NZ_QLME01000001.1"/>
</dbReference>
<evidence type="ECO:0000256" key="7">
    <source>
        <dbReference type="ARBA" id="ARBA00022915"/>
    </source>
</evidence>
<accession>A0A4R7Z5R7</accession>
<dbReference type="OrthoDB" id="9782828at2"/>
<evidence type="ECO:0000256" key="9">
    <source>
        <dbReference type="ARBA" id="ARBA00023239"/>
    </source>
</evidence>
<protein>
    <recommendedName>
        <fullName evidence="4 12">4-hydroxy-tetrahydrodipicolinate synthase</fullName>
        <ecNumber evidence="4 12">4.3.3.7</ecNumber>
    </recommendedName>
</protein>
<comment type="catalytic activity">
    <reaction evidence="11">
        <text>L-aspartate 4-semialdehyde + pyruvate = (2S,4S)-4-hydroxy-2,3,4,5-tetrahydrodipicolinate + H2O + H(+)</text>
        <dbReference type="Rhea" id="RHEA:34171"/>
        <dbReference type="ChEBI" id="CHEBI:15361"/>
        <dbReference type="ChEBI" id="CHEBI:15377"/>
        <dbReference type="ChEBI" id="CHEBI:15378"/>
        <dbReference type="ChEBI" id="CHEBI:67139"/>
        <dbReference type="ChEBI" id="CHEBI:537519"/>
        <dbReference type="EC" id="4.3.3.7"/>
    </reaction>
</comment>
<dbReference type="Proteomes" id="UP000294697">
    <property type="component" value="Unassembled WGS sequence"/>
</dbReference>
<dbReference type="InterPro" id="IPR020625">
    <property type="entry name" value="Schiff_base-form_aldolases_AS"/>
</dbReference>
<dbReference type="PRINTS" id="PR00146">
    <property type="entry name" value="DHPICSNTHASE"/>
</dbReference>
<gene>
    <name evidence="16" type="ORF">C8C77_105144</name>
</gene>
<comment type="caution">
    <text evidence="16">The sequence shown here is derived from an EMBL/GenBank/DDBJ whole genome shotgun (WGS) entry which is preliminary data.</text>
</comment>
<dbReference type="PROSITE" id="PS00666">
    <property type="entry name" value="DHDPS_2"/>
    <property type="match status" value="1"/>
</dbReference>
<dbReference type="InterPro" id="IPR002220">
    <property type="entry name" value="DapA-like"/>
</dbReference>